<evidence type="ECO:0000313" key="2">
    <source>
        <dbReference type="EMBL" id="GJE89499.1"/>
    </source>
</evidence>
<organism evidence="2 3">
    <name type="scientific">Phanerochaete sordida</name>
    <dbReference type="NCBI Taxonomy" id="48140"/>
    <lineage>
        <taxon>Eukaryota</taxon>
        <taxon>Fungi</taxon>
        <taxon>Dikarya</taxon>
        <taxon>Basidiomycota</taxon>
        <taxon>Agaricomycotina</taxon>
        <taxon>Agaricomycetes</taxon>
        <taxon>Polyporales</taxon>
        <taxon>Phanerochaetaceae</taxon>
        <taxon>Phanerochaete</taxon>
    </lineage>
</organism>
<feature type="signal peptide" evidence="1">
    <location>
        <begin position="1"/>
        <end position="26"/>
    </location>
</feature>
<protein>
    <submittedName>
        <fullName evidence="2">Uncharacterized protein</fullName>
    </submittedName>
</protein>
<evidence type="ECO:0000256" key="1">
    <source>
        <dbReference type="SAM" id="SignalP"/>
    </source>
</evidence>
<accession>A0A9P3LCE6</accession>
<name>A0A9P3LCE6_9APHY</name>
<dbReference type="Proteomes" id="UP000703269">
    <property type="component" value="Unassembled WGS sequence"/>
</dbReference>
<comment type="caution">
    <text evidence="2">The sequence shown here is derived from an EMBL/GenBank/DDBJ whole genome shotgun (WGS) entry which is preliminary data.</text>
</comment>
<evidence type="ECO:0000313" key="3">
    <source>
        <dbReference type="Proteomes" id="UP000703269"/>
    </source>
</evidence>
<reference evidence="2 3" key="1">
    <citation type="submission" date="2021-08" db="EMBL/GenBank/DDBJ databases">
        <title>Draft Genome Sequence of Phanerochaete sordida strain YK-624.</title>
        <authorList>
            <person name="Mori T."/>
            <person name="Dohra H."/>
            <person name="Suzuki T."/>
            <person name="Kawagishi H."/>
            <person name="Hirai H."/>
        </authorList>
    </citation>
    <scope>NUCLEOTIDE SEQUENCE [LARGE SCALE GENOMIC DNA]</scope>
    <source>
        <strain evidence="2 3">YK-624</strain>
    </source>
</reference>
<keyword evidence="1" id="KW-0732">Signal</keyword>
<proteinExistence type="predicted"/>
<sequence>MNDAASALAPLLVFLAILLFAALAWCMISSCLGQSLGEFWNALVLSAQASRHSQPWRSRRDWIDDEFEMEHRGRNRAA</sequence>
<dbReference type="EMBL" id="BPQB01000013">
    <property type="protein sequence ID" value="GJE89499.1"/>
    <property type="molecule type" value="Genomic_DNA"/>
</dbReference>
<dbReference type="OrthoDB" id="2747602at2759"/>
<gene>
    <name evidence="2" type="ORF">PsYK624_056000</name>
</gene>
<feature type="chain" id="PRO_5040226426" evidence="1">
    <location>
        <begin position="27"/>
        <end position="78"/>
    </location>
</feature>
<dbReference type="AlphaFoldDB" id="A0A9P3LCE6"/>
<keyword evidence="3" id="KW-1185">Reference proteome</keyword>